<reference evidence="1 2" key="1">
    <citation type="submission" date="2018-03" db="EMBL/GenBank/DDBJ databases">
        <title>Whole genome sequencing of Histamine producing bacteria.</title>
        <authorList>
            <person name="Butler K."/>
        </authorList>
    </citation>
    <scope>NUCLEOTIDE SEQUENCE [LARGE SCALE GENOMIC DNA]</scope>
    <source>
        <strain evidence="1 2">BT-6</strain>
    </source>
</reference>
<accession>A0ABD6X7N1</accession>
<gene>
    <name evidence="1" type="ORF">CTM90_01875</name>
</gene>
<comment type="caution">
    <text evidence="1">The sequence shown here is derived from an EMBL/GenBank/DDBJ whole genome shotgun (WGS) entry which is preliminary data.</text>
</comment>
<protein>
    <submittedName>
        <fullName evidence="1">Uncharacterized protein</fullName>
    </submittedName>
</protein>
<name>A0ABD6X7N1_PHODM</name>
<evidence type="ECO:0000313" key="2">
    <source>
        <dbReference type="Proteomes" id="UP000241404"/>
    </source>
</evidence>
<proteinExistence type="predicted"/>
<evidence type="ECO:0000313" key="1">
    <source>
        <dbReference type="EMBL" id="PSU18752.1"/>
    </source>
</evidence>
<dbReference type="AlphaFoldDB" id="A0ABD6X7N1"/>
<organism evidence="1 2">
    <name type="scientific">Photobacterium damselae</name>
    <dbReference type="NCBI Taxonomy" id="38293"/>
    <lineage>
        <taxon>Bacteria</taxon>
        <taxon>Pseudomonadati</taxon>
        <taxon>Pseudomonadota</taxon>
        <taxon>Gammaproteobacteria</taxon>
        <taxon>Vibrionales</taxon>
        <taxon>Vibrionaceae</taxon>
        <taxon>Photobacterium</taxon>
    </lineage>
</organism>
<sequence length="342" mass="37918">MDYNAITDRFENARITGGSNSRISVNGSYPIEINTDKDGINGLQYGAVLGTGSEPEPWLVLNRTYSIFDLTLTNRNYPRYSFTMQNQLVRSYVNLLYNTGKFSNLGQNHGCNFVTSNYTSNQQVIASHKAPCSGNTLAMVVQRGGTFDRSAMDYIFDFNNKAREFLKNPASKIGEYIGSVTYNGDSVVNNFNRVNTESYTFNFTINKVASLNAINFPNGKISNINVKKINSNFVGNSELNFNVNGVFNFDNKLNFQLTSANTINDKLILKNGNNSIPYNVKLTNITTGKQKLFTQSGQVQSLNISSNDQFQGVLGFSFSVPSSDTPNGNYSDQLTMIVSLDI</sequence>
<dbReference type="Proteomes" id="UP000241404">
    <property type="component" value="Unassembled WGS sequence"/>
</dbReference>
<dbReference type="EMBL" id="PYMM01000001">
    <property type="protein sequence ID" value="PSU18752.1"/>
    <property type="molecule type" value="Genomic_DNA"/>
</dbReference>